<dbReference type="Proteomes" id="UP000050741">
    <property type="component" value="Unassembled WGS sequence"/>
</dbReference>
<dbReference type="WBParaSite" id="GPLIN_001164900">
    <property type="protein sequence ID" value="GPLIN_001164900"/>
    <property type="gene ID" value="GPLIN_001164900"/>
</dbReference>
<feature type="region of interest" description="Disordered" evidence="1">
    <location>
        <begin position="123"/>
        <end position="197"/>
    </location>
</feature>
<proteinExistence type="predicted"/>
<dbReference type="AlphaFoldDB" id="A0A183CFJ4"/>
<keyword evidence="2" id="KW-0812">Transmembrane</keyword>
<sequence length="212" mass="23785">MRDVFDLLRDIWNFWTFELWLLIVLVALPSSSFALQIKDSGLDELNKNGAAETRAKFEYSMRETYGGLDAQSLDAYIQKAKTNGTIFDALIRHNHVMYNNGNNLRLNATQRILMGKQRCAGRRTASAAVTAPKGRQGTKGRDMTKGWPKKRQRRRHTKVSIRLRISGAKSRAKEAGTELAEEKQPSPKRQAKNAGGAGGGSVWNIVFFFGRV</sequence>
<feature type="compositionally biased region" description="Basic residues" evidence="1">
    <location>
        <begin position="147"/>
        <end position="161"/>
    </location>
</feature>
<evidence type="ECO:0000256" key="1">
    <source>
        <dbReference type="SAM" id="MobiDB-lite"/>
    </source>
</evidence>
<keyword evidence="2" id="KW-1133">Transmembrane helix</keyword>
<keyword evidence="2" id="KW-0472">Membrane</keyword>
<reference evidence="3" key="2">
    <citation type="submission" date="2014-05" db="EMBL/GenBank/DDBJ databases">
        <title>The genome and life-stage specific transcriptomes of Globodera pallida elucidate key aspects of plant parasitism by a cyst nematode.</title>
        <authorList>
            <person name="Cotton J.A."/>
            <person name="Lilley C.J."/>
            <person name="Jones L.M."/>
            <person name="Kikuchi T."/>
            <person name="Reid A.J."/>
            <person name="Thorpe P."/>
            <person name="Tsai I.J."/>
            <person name="Beasley H."/>
            <person name="Blok V."/>
            <person name="Cock P.J.A."/>
            <person name="Van den Akker S.E."/>
            <person name="Holroyd N."/>
            <person name="Hunt M."/>
            <person name="Mantelin S."/>
            <person name="Naghra H."/>
            <person name="Pain A."/>
            <person name="Palomares-Rius J.E."/>
            <person name="Zarowiecki M."/>
            <person name="Berriman M."/>
            <person name="Jones J.T."/>
            <person name="Urwin P.E."/>
        </authorList>
    </citation>
    <scope>NUCLEOTIDE SEQUENCE [LARGE SCALE GENOMIC DNA]</scope>
    <source>
        <strain evidence="3">Lindley</strain>
    </source>
</reference>
<feature type="compositionally biased region" description="Basic and acidic residues" evidence="1">
    <location>
        <begin position="171"/>
        <end position="185"/>
    </location>
</feature>
<accession>A0A183CFJ4</accession>
<reference evidence="4" key="3">
    <citation type="submission" date="2016-06" db="UniProtKB">
        <authorList>
            <consortium name="WormBaseParasite"/>
        </authorList>
    </citation>
    <scope>IDENTIFICATION</scope>
</reference>
<name>A0A183CFJ4_GLOPA</name>
<evidence type="ECO:0000313" key="3">
    <source>
        <dbReference type="Proteomes" id="UP000050741"/>
    </source>
</evidence>
<keyword evidence="3" id="KW-1185">Reference proteome</keyword>
<evidence type="ECO:0000313" key="4">
    <source>
        <dbReference type="WBParaSite" id="GPLIN_001164900"/>
    </source>
</evidence>
<organism evidence="3 4">
    <name type="scientific">Globodera pallida</name>
    <name type="common">Potato cyst nematode worm</name>
    <name type="synonym">Heterodera pallida</name>
    <dbReference type="NCBI Taxonomy" id="36090"/>
    <lineage>
        <taxon>Eukaryota</taxon>
        <taxon>Metazoa</taxon>
        <taxon>Ecdysozoa</taxon>
        <taxon>Nematoda</taxon>
        <taxon>Chromadorea</taxon>
        <taxon>Rhabditida</taxon>
        <taxon>Tylenchina</taxon>
        <taxon>Tylenchomorpha</taxon>
        <taxon>Tylenchoidea</taxon>
        <taxon>Heteroderidae</taxon>
        <taxon>Heteroderinae</taxon>
        <taxon>Globodera</taxon>
    </lineage>
</organism>
<protein>
    <submittedName>
        <fullName evidence="4">Inhibitor_I29 domain-containing protein</fullName>
    </submittedName>
</protein>
<reference evidence="3" key="1">
    <citation type="submission" date="2013-12" db="EMBL/GenBank/DDBJ databases">
        <authorList>
            <person name="Aslett M."/>
        </authorList>
    </citation>
    <scope>NUCLEOTIDE SEQUENCE [LARGE SCALE GENOMIC DNA]</scope>
    <source>
        <strain evidence="3">Lindley</strain>
    </source>
</reference>
<evidence type="ECO:0000256" key="2">
    <source>
        <dbReference type="SAM" id="Phobius"/>
    </source>
</evidence>
<feature type="transmembrane region" description="Helical" evidence="2">
    <location>
        <begin position="12"/>
        <end position="35"/>
    </location>
</feature>